<protein>
    <recommendedName>
        <fullName evidence="2">DUF1653 domain-containing protein</fullName>
    </recommendedName>
</protein>
<gene>
    <name evidence="1" type="ORF">S12H4_17593</name>
</gene>
<evidence type="ECO:0000313" key="1">
    <source>
        <dbReference type="EMBL" id="GAI86075.1"/>
    </source>
</evidence>
<proteinExistence type="predicted"/>
<reference evidence="1" key="1">
    <citation type="journal article" date="2014" name="Front. Microbiol.">
        <title>High frequency of phylogenetically diverse reductive dehalogenase-homologous genes in deep subseafloor sedimentary metagenomes.</title>
        <authorList>
            <person name="Kawai M."/>
            <person name="Futagami T."/>
            <person name="Toyoda A."/>
            <person name="Takaki Y."/>
            <person name="Nishi S."/>
            <person name="Hori S."/>
            <person name="Arai W."/>
            <person name="Tsubouchi T."/>
            <person name="Morono Y."/>
            <person name="Uchiyama I."/>
            <person name="Ito T."/>
            <person name="Fujiyama A."/>
            <person name="Inagaki F."/>
            <person name="Takami H."/>
        </authorList>
    </citation>
    <scope>NUCLEOTIDE SEQUENCE</scope>
    <source>
        <strain evidence="1">Expedition CK06-06</strain>
    </source>
</reference>
<organism evidence="1">
    <name type="scientific">marine sediment metagenome</name>
    <dbReference type="NCBI Taxonomy" id="412755"/>
    <lineage>
        <taxon>unclassified sequences</taxon>
        <taxon>metagenomes</taxon>
        <taxon>ecological metagenomes</taxon>
    </lineage>
</organism>
<sequence length="81" mass="9425">MKKLPKSQITYSHIKTGKIYIVYEADVPDATNGREDKPMVIYYNLDGNFFVRDEDEFFTKFIPVKSEDVIQTPFPVKKSDS</sequence>
<accession>X1TES2</accession>
<dbReference type="EMBL" id="BARW01008617">
    <property type="protein sequence ID" value="GAI86075.1"/>
    <property type="molecule type" value="Genomic_DNA"/>
</dbReference>
<evidence type="ECO:0008006" key="2">
    <source>
        <dbReference type="Google" id="ProtNLM"/>
    </source>
</evidence>
<dbReference type="AlphaFoldDB" id="X1TES2"/>
<comment type="caution">
    <text evidence="1">The sequence shown here is derived from an EMBL/GenBank/DDBJ whole genome shotgun (WGS) entry which is preliminary data.</text>
</comment>
<name>X1TES2_9ZZZZ</name>